<sequence length="533" mass="58344">DRIWSPPPENPAVEESESSIELDTVNFTLTVPWYEEITDLSILDNNGKTLFTEPVKNVTEEQNVPQFKSVTGQEFKDAHKKPAFTFSSLINLFTPQTYAQSQETVDVVFVSDSYSSEEQDRFHADVERMIEHFLSYEPMKTRSSQFTFHIVDNVSPLDCQHHGRLIICDNTKVMDVVNSASVPYDVITVVLNSPTYGGSGGQISTTYNGEPWSEEVFVHEFGHTFARLVDEYVASNPYTDLDKNCYNGNPPNQLWSNILANVSYFSECNYPGWYRSSADSIMRSIDATYFNLVSQYWINFYMNRYAGDLAINQPTPEPSIEPTIVATTPTPTPEANQSITPAPTPTPILIQGQTESPTPTLIPTTNNPVVTPTPTTVTVPTPTPTITPSNVAPTIGTQPTAIPTPTPLPTATPVPTPTPTPTTPPLNCFHGIEISLASYSDSGNPGDTIGNTLILTNLNPSGCGPTALLGISRAHPTQPMTMTFSSQSVSIPANQTVQVPFTLNLLPGANPGYYLYQIWVAGFGPLNGYVTVN</sequence>
<protein>
    <recommendedName>
        <fullName evidence="4">Peptidase M64</fullName>
    </recommendedName>
</protein>
<proteinExistence type="predicted"/>
<organism evidence="2 3">
    <name type="scientific">candidate division WWE3 bacterium</name>
    <dbReference type="NCBI Taxonomy" id="2053526"/>
    <lineage>
        <taxon>Bacteria</taxon>
        <taxon>Katanobacteria</taxon>
    </lineage>
</organism>
<evidence type="ECO:0008006" key="4">
    <source>
        <dbReference type="Google" id="ProtNLM"/>
    </source>
</evidence>
<feature type="non-terminal residue" evidence="2">
    <location>
        <position position="1"/>
    </location>
</feature>
<evidence type="ECO:0000256" key="1">
    <source>
        <dbReference type="SAM" id="MobiDB-lite"/>
    </source>
</evidence>
<reference evidence="2" key="1">
    <citation type="submission" date="2020-04" db="EMBL/GenBank/DDBJ databases">
        <authorList>
            <person name="Zhang T."/>
        </authorList>
    </citation>
    <scope>NUCLEOTIDE SEQUENCE</scope>
    <source>
        <strain evidence="2">HKST-UBA01</strain>
    </source>
</reference>
<evidence type="ECO:0000313" key="3">
    <source>
        <dbReference type="Proteomes" id="UP000701698"/>
    </source>
</evidence>
<name>A0A955RQI2_UNCKA</name>
<accession>A0A955RQI2</accession>
<dbReference type="InterPro" id="IPR024079">
    <property type="entry name" value="MetalloPept_cat_dom_sf"/>
</dbReference>
<dbReference type="EMBL" id="JAGQKX010000114">
    <property type="protein sequence ID" value="MCA9390507.1"/>
    <property type="molecule type" value="Genomic_DNA"/>
</dbReference>
<feature type="region of interest" description="Disordered" evidence="1">
    <location>
        <begin position="360"/>
        <end position="393"/>
    </location>
</feature>
<dbReference type="Pfam" id="PF09471">
    <property type="entry name" value="Peptidase_M64"/>
    <property type="match status" value="1"/>
</dbReference>
<evidence type="ECO:0000313" key="2">
    <source>
        <dbReference type="EMBL" id="MCA9390507.1"/>
    </source>
</evidence>
<comment type="caution">
    <text evidence="2">The sequence shown here is derived from an EMBL/GenBank/DDBJ whole genome shotgun (WGS) entry which is preliminary data.</text>
</comment>
<dbReference type="InterPro" id="IPR019026">
    <property type="entry name" value="Peptidase_M64_IgA"/>
</dbReference>
<reference evidence="2" key="2">
    <citation type="journal article" date="2021" name="Microbiome">
        <title>Successional dynamics and alternative stable states in a saline activated sludge microbial community over 9 years.</title>
        <authorList>
            <person name="Wang Y."/>
            <person name="Ye J."/>
            <person name="Ju F."/>
            <person name="Liu L."/>
            <person name="Boyd J.A."/>
            <person name="Deng Y."/>
            <person name="Parks D.H."/>
            <person name="Jiang X."/>
            <person name="Yin X."/>
            <person name="Woodcroft B.J."/>
            <person name="Tyson G.W."/>
            <person name="Hugenholtz P."/>
            <person name="Polz M.F."/>
            <person name="Zhang T."/>
        </authorList>
    </citation>
    <scope>NUCLEOTIDE SEQUENCE</scope>
    <source>
        <strain evidence="2">HKST-UBA01</strain>
    </source>
</reference>
<dbReference type="Proteomes" id="UP000701698">
    <property type="component" value="Unassembled WGS sequence"/>
</dbReference>
<gene>
    <name evidence="2" type="ORF">KC571_03825</name>
</gene>
<dbReference type="GO" id="GO:0008237">
    <property type="term" value="F:metallopeptidase activity"/>
    <property type="evidence" value="ECO:0007669"/>
    <property type="project" value="InterPro"/>
</dbReference>
<dbReference type="AlphaFoldDB" id="A0A955RQI2"/>
<dbReference type="Gene3D" id="3.40.390.10">
    <property type="entry name" value="Collagenase (Catalytic Domain)"/>
    <property type="match status" value="1"/>
</dbReference>